<evidence type="ECO:0000256" key="4">
    <source>
        <dbReference type="SAM" id="SignalP"/>
    </source>
</evidence>
<evidence type="ECO:0000256" key="2">
    <source>
        <dbReference type="ARBA" id="ARBA00009387"/>
    </source>
</evidence>
<comment type="caution">
    <text evidence="6">The sequence shown here is derived from an EMBL/GenBank/DDBJ whole genome shotgun (WGS) entry which is preliminary data.</text>
</comment>
<comment type="similarity">
    <text evidence="1">Belongs to the transglycosylase Slt family.</text>
</comment>
<dbReference type="InterPro" id="IPR008939">
    <property type="entry name" value="Lytic_TGlycosylase_superhlx_U"/>
</dbReference>
<evidence type="ECO:0000256" key="3">
    <source>
        <dbReference type="ARBA" id="ARBA00022729"/>
    </source>
</evidence>
<dbReference type="Pfam" id="PF01464">
    <property type="entry name" value="SLT"/>
    <property type="match status" value="1"/>
</dbReference>
<dbReference type="PANTHER" id="PTHR37423:SF2">
    <property type="entry name" value="MEMBRANE-BOUND LYTIC MUREIN TRANSGLYCOSYLASE C"/>
    <property type="match status" value="1"/>
</dbReference>
<name>A0ABQ0QE64_9PROT</name>
<feature type="signal peptide" evidence="4">
    <location>
        <begin position="1"/>
        <end position="22"/>
    </location>
</feature>
<evidence type="ECO:0000256" key="1">
    <source>
        <dbReference type="ARBA" id="ARBA00007734"/>
    </source>
</evidence>
<evidence type="ECO:0000259" key="5">
    <source>
        <dbReference type="Pfam" id="PF01464"/>
    </source>
</evidence>
<dbReference type="Gene3D" id="1.10.530.10">
    <property type="match status" value="1"/>
</dbReference>
<dbReference type="PANTHER" id="PTHR37423">
    <property type="entry name" value="SOLUBLE LYTIC MUREIN TRANSGLYCOSYLASE-RELATED"/>
    <property type="match status" value="1"/>
</dbReference>
<dbReference type="Proteomes" id="UP001061070">
    <property type="component" value="Unassembled WGS sequence"/>
</dbReference>
<dbReference type="InterPro" id="IPR008258">
    <property type="entry name" value="Transglycosylase_SLT_dom_1"/>
</dbReference>
<evidence type="ECO:0000313" key="7">
    <source>
        <dbReference type="Proteomes" id="UP001061070"/>
    </source>
</evidence>
<comment type="similarity">
    <text evidence="2">Belongs to the virb1 family.</text>
</comment>
<dbReference type="SUPFAM" id="SSF53955">
    <property type="entry name" value="Lysozyme-like"/>
    <property type="match status" value="1"/>
</dbReference>
<organism evidence="6 7">
    <name type="scientific">Gluconobacter frateurii NRIC 0228</name>
    <dbReference type="NCBI Taxonomy" id="1307946"/>
    <lineage>
        <taxon>Bacteria</taxon>
        <taxon>Pseudomonadati</taxon>
        <taxon>Pseudomonadota</taxon>
        <taxon>Alphaproteobacteria</taxon>
        <taxon>Acetobacterales</taxon>
        <taxon>Acetobacteraceae</taxon>
        <taxon>Gluconobacter</taxon>
    </lineage>
</organism>
<feature type="domain" description="Transglycosylase SLT" evidence="5">
    <location>
        <begin position="475"/>
        <end position="579"/>
    </location>
</feature>
<sequence length="625" mass="67899">MLCCRAKRPVLLAAALCLGAAAPPPNTTPPVRDRLVQWLQLVTPGAGNLPAETYESFLVQAPVWPQRAKIMWRYQTALSHTSDPATLDQLCPTVPLTMVSAFLACSDHLPDGATLARNLWVSGAGNAQEEATLLGLYGAAFTPSDQWRRYERLESSGQIAAASRQIDRLPVDRQALAEARIAERAASPDADTAFNALSSAERSDPTLIRYRLKALRRGNRLDEALALWTSAGYALQATAPSHDWSSERGSLARAFLLAGRTQDAYALAQDMTLPLTEIDRQEAQNLSGFIALRLLDQPRQAEQFFLPLQQATSLAMQARGWYWVGRCRQTAGDSEGAQAAFQQATRFPTTFHGQLAQASLTGEKSFLVAGASSPDFDHALQQELQALPSLSAGALQRQDLVEAATELAQSGDLEHAKDFLLLLQIANPSPEGQKAVADLGRRLNVPAAEVFAAHALSRKGVALYPQGFPDPWPEASTVPEGLLPAVIRQESGFDPAAISSAHAIGLLQILPAAAKDVIRRAHMGSLNVSAAALLDPHTNLIVGNAYVSQLLTRFENTIPYALAAYNAGPHRVDLWLQANPPASPMTEDGLLDWIERLPYRETRMYIENIEANMMVYRVSATNVRN</sequence>
<keyword evidence="3 4" id="KW-0732">Signal</keyword>
<dbReference type="PROSITE" id="PS00922">
    <property type="entry name" value="TRANSGLYCOSYLASE"/>
    <property type="match status" value="1"/>
</dbReference>
<dbReference type="InterPro" id="IPR023346">
    <property type="entry name" value="Lysozyme-like_dom_sf"/>
</dbReference>
<reference evidence="6" key="1">
    <citation type="submission" date="2013-04" db="EMBL/GenBank/DDBJ databases">
        <title>The genome sequencing project of 58 acetic acid bacteria.</title>
        <authorList>
            <person name="Okamoto-Kainuma A."/>
            <person name="Ishikawa M."/>
            <person name="Umino S."/>
            <person name="Koizumi Y."/>
            <person name="Shiwa Y."/>
            <person name="Yoshikawa H."/>
            <person name="Matsutani M."/>
            <person name="Matsushita K."/>
        </authorList>
    </citation>
    <scope>NUCLEOTIDE SEQUENCE</scope>
    <source>
        <strain evidence="6">NRIC 0228</strain>
    </source>
</reference>
<dbReference type="SUPFAM" id="SSF48435">
    <property type="entry name" value="Bacterial muramidases"/>
    <property type="match status" value="1"/>
</dbReference>
<dbReference type="RefSeq" id="WP_099182167.1">
    <property type="nucleotide sequence ID" value="NZ_BAQW01000013.1"/>
</dbReference>
<dbReference type="EMBL" id="BAQW01000013">
    <property type="protein sequence ID" value="GBR15785.1"/>
    <property type="molecule type" value="Genomic_DNA"/>
</dbReference>
<feature type="chain" id="PRO_5046144635" evidence="4">
    <location>
        <begin position="23"/>
        <end position="625"/>
    </location>
</feature>
<dbReference type="InterPro" id="IPR000189">
    <property type="entry name" value="Transglyc_AS"/>
</dbReference>
<keyword evidence="7" id="KW-1185">Reference proteome</keyword>
<dbReference type="Gene3D" id="1.25.20.10">
    <property type="entry name" value="Bacterial muramidases"/>
    <property type="match status" value="1"/>
</dbReference>
<dbReference type="CDD" id="cd13401">
    <property type="entry name" value="Slt70-like"/>
    <property type="match status" value="1"/>
</dbReference>
<accession>A0ABQ0QE64</accession>
<evidence type="ECO:0000313" key="6">
    <source>
        <dbReference type="EMBL" id="GBR15785.1"/>
    </source>
</evidence>
<gene>
    <name evidence="6" type="ORF">AA0228_2605</name>
</gene>
<protein>
    <submittedName>
        <fullName evidence="6">Murein transglycosylase</fullName>
    </submittedName>
</protein>
<proteinExistence type="inferred from homology"/>